<dbReference type="EMBL" id="CP023701">
    <property type="protein sequence ID" value="QEU81725.1"/>
    <property type="molecule type" value="Genomic_DNA"/>
</dbReference>
<dbReference type="EMBL" id="BMVX01000018">
    <property type="protein sequence ID" value="GGZ80335.1"/>
    <property type="molecule type" value="Genomic_DNA"/>
</dbReference>
<evidence type="ECO:0000313" key="6">
    <source>
        <dbReference type="Proteomes" id="UP000326831"/>
    </source>
</evidence>
<reference evidence="4" key="3">
    <citation type="submission" date="2020-09" db="EMBL/GenBank/DDBJ databases">
        <authorList>
            <person name="Sun Q."/>
            <person name="Ohkuma M."/>
        </authorList>
    </citation>
    <scope>NUCLEOTIDE SEQUENCE</scope>
    <source>
        <strain evidence="4">JCM 4834</strain>
    </source>
</reference>
<evidence type="ECO:0000256" key="1">
    <source>
        <dbReference type="SAM" id="MobiDB-lite"/>
    </source>
</evidence>
<dbReference type="Pfam" id="PF19803">
    <property type="entry name" value="DUF6286"/>
    <property type="match status" value="1"/>
</dbReference>
<reference evidence="5 6" key="2">
    <citation type="submission" date="2017-09" db="EMBL/GenBank/DDBJ databases">
        <authorList>
            <person name="Lee N."/>
            <person name="Cho B.-K."/>
        </authorList>
    </citation>
    <scope>NUCLEOTIDE SEQUENCE [LARGE SCALE GENOMIC DNA]</scope>
    <source>
        <strain evidence="5 6">ATCC 27467</strain>
    </source>
</reference>
<evidence type="ECO:0000313" key="5">
    <source>
        <dbReference type="EMBL" id="QEU81725.1"/>
    </source>
</evidence>
<organism evidence="5 6">
    <name type="scientific">Streptomyces subrutilus</name>
    <dbReference type="NCBI Taxonomy" id="36818"/>
    <lineage>
        <taxon>Bacteria</taxon>
        <taxon>Bacillati</taxon>
        <taxon>Actinomycetota</taxon>
        <taxon>Actinomycetes</taxon>
        <taxon>Kitasatosporales</taxon>
        <taxon>Streptomycetaceae</taxon>
        <taxon>Streptomyces</taxon>
    </lineage>
</organism>
<feature type="region of interest" description="Disordered" evidence="1">
    <location>
        <begin position="92"/>
        <end position="133"/>
    </location>
</feature>
<evidence type="ECO:0000313" key="4">
    <source>
        <dbReference type="EMBL" id="GGZ80335.1"/>
    </source>
</evidence>
<proteinExistence type="predicted"/>
<dbReference type="Proteomes" id="UP000326831">
    <property type="component" value="Chromosome"/>
</dbReference>
<accession>A0A5P2UTZ1</accession>
<keyword evidence="2" id="KW-1133">Transmembrane helix</keyword>
<dbReference type="InterPro" id="IPR046253">
    <property type="entry name" value="DUF6286"/>
</dbReference>
<keyword evidence="2" id="KW-0812">Transmembrane</keyword>
<feature type="domain" description="DUF6286" evidence="3">
    <location>
        <begin position="201"/>
        <end position="304"/>
    </location>
</feature>
<sequence>MTAAARRGATTVADRAVRRIAEQAAREALAATGGGAVVSGSASVREGRAAVAVVVTLPYEGAADARGAALQDHVAERTGRLTGLAVSRPRLRVGGLLSPEPSGPQPRPAPDGGHAAPEKTARTARRTGARPWSQRRAPVAVGAAVVLVAAAAALRDLAAVHLIHRPPAPWRVRAADWLTAAHGVGTGSAPLRAAAALAVAAGALLLLAALTPGRRGLLATASPHADVRVLLTRSGASRLVRAAVAEVPGVVDARVRTGRGRVSVRARLAFGEGPAAERAVARAVAGALAGLGLDRAPRVRVRLRTAAGRRPPLPAPRSAGPAAPLPHPSPAPPGAPAGPVRPTEPEESDRAASA</sequence>
<reference evidence="4" key="1">
    <citation type="journal article" date="2014" name="Int. J. Syst. Evol. Microbiol.">
        <title>Complete genome sequence of Corynebacterium casei LMG S-19264T (=DSM 44701T), isolated from a smear-ripened cheese.</title>
        <authorList>
            <consortium name="US DOE Joint Genome Institute (JGI-PGF)"/>
            <person name="Walter F."/>
            <person name="Albersmeier A."/>
            <person name="Kalinowski J."/>
            <person name="Ruckert C."/>
        </authorList>
    </citation>
    <scope>NUCLEOTIDE SEQUENCE</scope>
    <source>
        <strain evidence="4">JCM 4834</strain>
    </source>
</reference>
<feature type="compositionally biased region" description="Pro residues" evidence="1">
    <location>
        <begin position="323"/>
        <end position="336"/>
    </location>
</feature>
<name>A0A5P2UTZ1_9ACTN</name>
<feature type="compositionally biased region" description="Low complexity" evidence="1">
    <location>
        <begin position="305"/>
        <end position="322"/>
    </location>
</feature>
<dbReference type="RefSeq" id="WP_150520724.1">
    <property type="nucleotide sequence ID" value="NZ_BMVX01000018.1"/>
</dbReference>
<keyword evidence="2" id="KW-0472">Membrane</keyword>
<evidence type="ECO:0000259" key="3">
    <source>
        <dbReference type="Pfam" id="PF19803"/>
    </source>
</evidence>
<dbReference type="KEGG" id="ssub:CP968_28630"/>
<dbReference type="AlphaFoldDB" id="A0A5P2UTZ1"/>
<feature type="transmembrane region" description="Helical" evidence="2">
    <location>
        <begin position="191"/>
        <end position="210"/>
    </location>
</feature>
<feature type="transmembrane region" description="Helical" evidence="2">
    <location>
        <begin position="139"/>
        <end position="163"/>
    </location>
</feature>
<feature type="region of interest" description="Disordered" evidence="1">
    <location>
        <begin position="305"/>
        <end position="354"/>
    </location>
</feature>
<gene>
    <name evidence="5" type="ORF">CP968_28630</name>
    <name evidence="4" type="ORF">GCM10010371_44830</name>
</gene>
<dbReference type="OrthoDB" id="4338538at2"/>
<protein>
    <submittedName>
        <fullName evidence="5">Asp23/Gls24 family envelope stress response protein</fullName>
    </submittedName>
</protein>
<dbReference type="Proteomes" id="UP000634660">
    <property type="component" value="Unassembled WGS sequence"/>
</dbReference>
<keyword evidence="6" id="KW-1185">Reference proteome</keyword>
<evidence type="ECO:0000256" key="2">
    <source>
        <dbReference type="SAM" id="Phobius"/>
    </source>
</evidence>